<protein>
    <submittedName>
        <fullName evidence="2">Uncharacterized protein</fullName>
    </submittedName>
</protein>
<accession>A0AA39MMS5</accession>
<evidence type="ECO:0000313" key="3">
    <source>
        <dbReference type="Proteomes" id="UP001175211"/>
    </source>
</evidence>
<feature type="region of interest" description="Disordered" evidence="1">
    <location>
        <begin position="188"/>
        <end position="209"/>
    </location>
</feature>
<sequence>MGINRCAGPSFLFEEGHGGGDQAGVPGPVACAGPVVIVGEIQSIAGLESFELAHNSSRELGAAAGGWGQGAWMIGLGVLFSTGRVAVNSYLSFFGVKGPGSGGKVSLVSGRYGIWAWQCRRQSRVLDFGVGWVFHCVGSDREVVVIIMAALRSMPVMMIAMIVEGRVVICIGPHVRSVFSKGRSMDAGFSKGEDGGSARTFSGEGDEDDARHAEFHNDQDWYSMEFAETHHLETTVFSVFRLYQSQKVTRYNFKGPTPLQSSLNWRGSS</sequence>
<proteinExistence type="predicted"/>
<dbReference type="EMBL" id="JAUEPS010000084">
    <property type="protein sequence ID" value="KAK0439474.1"/>
    <property type="molecule type" value="Genomic_DNA"/>
</dbReference>
<dbReference type="Proteomes" id="UP001175211">
    <property type="component" value="Unassembled WGS sequence"/>
</dbReference>
<name>A0AA39MMS5_ARMTA</name>
<evidence type="ECO:0000313" key="2">
    <source>
        <dbReference type="EMBL" id="KAK0439474.1"/>
    </source>
</evidence>
<dbReference type="AlphaFoldDB" id="A0AA39MMS5"/>
<gene>
    <name evidence="2" type="ORF">EV420DRAFT_1486230</name>
</gene>
<organism evidence="2 3">
    <name type="scientific">Armillaria tabescens</name>
    <name type="common">Ringless honey mushroom</name>
    <name type="synonym">Agaricus tabescens</name>
    <dbReference type="NCBI Taxonomy" id="1929756"/>
    <lineage>
        <taxon>Eukaryota</taxon>
        <taxon>Fungi</taxon>
        <taxon>Dikarya</taxon>
        <taxon>Basidiomycota</taxon>
        <taxon>Agaricomycotina</taxon>
        <taxon>Agaricomycetes</taxon>
        <taxon>Agaricomycetidae</taxon>
        <taxon>Agaricales</taxon>
        <taxon>Marasmiineae</taxon>
        <taxon>Physalacriaceae</taxon>
        <taxon>Desarmillaria</taxon>
    </lineage>
</organism>
<keyword evidence="3" id="KW-1185">Reference proteome</keyword>
<comment type="caution">
    <text evidence="2">The sequence shown here is derived from an EMBL/GenBank/DDBJ whole genome shotgun (WGS) entry which is preliminary data.</text>
</comment>
<evidence type="ECO:0000256" key="1">
    <source>
        <dbReference type="SAM" id="MobiDB-lite"/>
    </source>
</evidence>
<dbReference type="RefSeq" id="XP_060323259.1">
    <property type="nucleotide sequence ID" value="XM_060470367.1"/>
</dbReference>
<dbReference type="GeneID" id="85353915"/>
<reference evidence="2" key="1">
    <citation type="submission" date="2023-06" db="EMBL/GenBank/DDBJ databases">
        <authorList>
            <consortium name="Lawrence Berkeley National Laboratory"/>
            <person name="Ahrendt S."/>
            <person name="Sahu N."/>
            <person name="Indic B."/>
            <person name="Wong-Bajracharya J."/>
            <person name="Merenyi Z."/>
            <person name="Ke H.-M."/>
            <person name="Monk M."/>
            <person name="Kocsube S."/>
            <person name="Drula E."/>
            <person name="Lipzen A."/>
            <person name="Balint B."/>
            <person name="Henrissat B."/>
            <person name="Andreopoulos B."/>
            <person name="Martin F.M."/>
            <person name="Harder C.B."/>
            <person name="Rigling D."/>
            <person name="Ford K.L."/>
            <person name="Foster G.D."/>
            <person name="Pangilinan J."/>
            <person name="Papanicolaou A."/>
            <person name="Barry K."/>
            <person name="LaButti K."/>
            <person name="Viragh M."/>
            <person name="Koriabine M."/>
            <person name="Yan M."/>
            <person name="Riley R."/>
            <person name="Champramary S."/>
            <person name="Plett K.L."/>
            <person name="Tsai I.J."/>
            <person name="Slot J."/>
            <person name="Sipos G."/>
            <person name="Plett J."/>
            <person name="Nagy L.G."/>
            <person name="Grigoriev I.V."/>
        </authorList>
    </citation>
    <scope>NUCLEOTIDE SEQUENCE</scope>
    <source>
        <strain evidence="2">CCBAS 213</strain>
    </source>
</reference>